<dbReference type="InterPro" id="IPR000315">
    <property type="entry name" value="Znf_B-box"/>
</dbReference>
<keyword evidence="4 9" id="KW-0863">Zinc-finger</keyword>
<feature type="domain" description="B box-type" evidence="11">
    <location>
        <begin position="1"/>
        <end position="47"/>
    </location>
</feature>
<keyword evidence="2" id="KW-0479">Metal-binding</keyword>
<feature type="domain" description="B box-type" evidence="11">
    <location>
        <begin position="53"/>
        <end position="100"/>
    </location>
</feature>
<comment type="caution">
    <text evidence="12">The sequence shown here is derived from an EMBL/GenBank/DDBJ whole genome shotgun (WGS) entry which is preliminary data.</text>
</comment>
<dbReference type="Gene3D" id="3.30.160.60">
    <property type="entry name" value="Classic Zinc Finger"/>
    <property type="match status" value="1"/>
</dbReference>
<evidence type="ECO:0000313" key="13">
    <source>
        <dbReference type="Proteomes" id="UP001370490"/>
    </source>
</evidence>
<dbReference type="FunFam" id="3.30.160.60:FF:000856">
    <property type="entry name" value="B-box zinc finger protein 21"/>
    <property type="match status" value="1"/>
</dbReference>
<organism evidence="12 13">
    <name type="scientific">Dillenia turbinata</name>
    <dbReference type="NCBI Taxonomy" id="194707"/>
    <lineage>
        <taxon>Eukaryota</taxon>
        <taxon>Viridiplantae</taxon>
        <taxon>Streptophyta</taxon>
        <taxon>Embryophyta</taxon>
        <taxon>Tracheophyta</taxon>
        <taxon>Spermatophyta</taxon>
        <taxon>Magnoliopsida</taxon>
        <taxon>eudicotyledons</taxon>
        <taxon>Gunneridae</taxon>
        <taxon>Pentapetalae</taxon>
        <taxon>Dilleniales</taxon>
        <taxon>Dilleniaceae</taxon>
        <taxon>Dillenia</taxon>
    </lineage>
</organism>
<dbReference type="InterPro" id="IPR051979">
    <property type="entry name" value="B-box_zinc_finger"/>
</dbReference>
<evidence type="ECO:0000259" key="11">
    <source>
        <dbReference type="PROSITE" id="PS50119"/>
    </source>
</evidence>
<evidence type="ECO:0000256" key="10">
    <source>
        <dbReference type="SAM" id="MobiDB-lite"/>
    </source>
</evidence>
<dbReference type="GO" id="GO:0009640">
    <property type="term" value="P:photomorphogenesis"/>
    <property type="evidence" value="ECO:0007669"/>
    <property type="project" value="TreeGrafter"/>
</dbReference>
<keyword evidence="8" id="KW-0539">Nucleus</keyword>
<dbReference type="EMBL" id="JBAMMX010000024">
    <property type="protein sequence ID" value="KAK6916613.1"/>
    <property type="molecule type" value="Genomic_DNA"/>
</dbReference>
<dbReference type="GO" id="GO:0000976">
    <property type="term" value="F:transcription cis-regulatory region binding"/>
    <property type="evidence" value="ECO:0007669"/>
    <property type="project" value="UniProtKB-ARBA"/>
</dbReference>
<protein>
    <submittedName>
        <fullName evidence="12">B-box-type zinc finger</fullName>
    </submittedName>
</protein>
<keyword evidence="5" id="KW-0862">Zinc</keyword>
<dbReference type="Pfam" id="PF00643">
    <property type="entry name" value="zf-B_box"/>
    <property type="match status" value="2"/>
</dbReference>
<evidence type="ECO:0000313" key="12">
    <source>
        <dbReference type="EMBL" id="KAK6916613.1"/>
    </source>
</evidence>
<evidence type="ECO:0000256" key="6">
    <source>
        <dbReference type="ARBA" id="ARBA00023015"/>
    </source>
</evidence>
<keyword evidence="7" id="KW-0804">Transcription</keyword>
<name>A0AAN8UGX8_9MAGN</name>
<gene>
    <name evidence="12" type="ORF">RJ641_019474</name>
</gene>
<dbReference type="PANTHER" id="PTHR31832:SF52">
    <property type="entry name" value="B-BOX ZINC FINGER PROTEIN 21"/>
    <property type="match status" value="1"/>
</dbReference>
<keyword evidence="3" id="KW-0677">Repeat</keyword>
<dbReference type="PROSITE" id="PS50119">
    <property type="entry name" value="ZF_BBOX"/>
    <property type="match status" value="2"/>
</dbReference>
<feature type="region of interest" description="Disordered" evidence="10">
    <location>
        <begin position="258"/>
        <end position="281"/>
    </location>
</feature>
<dbReference type="GO" id="GO:0005634">
    <property type="term" value="C:nucleus"/>
    <property type="evidence" value="ECO:0007669"/>
    <property type="project" value="UniProtKB-SubCell"/>
</dbReference>
<evidence type="ECO:0000256" key="3">
    <source>
        <dbReference type="ARBA" id="ARBA00022737"/>
    </source>
</evidence>
<feature type="region of interest" description="Disordered" evidence="10">
    <location>
        <begin position="111"/>
        <end position="161"/>
    </location>
</feature>
<keyword evidence="6" id="KW-0805">Transcription regulation</keyword>
<evidence type="ECO:0000256" key="2">
    <source>
        <dbReference type="ARBA" id="ARBA00022723"/>
    </source>
</evidence>
<dbReference type="SMART" id="SM00336">
    <property type="entry name" value="BBOX"/>
    <property type="match status" value="2"/>
</dbReference>
<evidence type="ECO:0000256" key="8">
    <source>
        <dbReference type="ARBA" id="ARBA00023242"/>
    </source>
</evidence>
<evidence type="ECO:0000256" key="9">
    <source>
        <dbReference type="PROSITE-ProRule" id="PRU00024"/>
    </source>
</evidence>
<reference evidence="12 13" key="1">
    <citation type="submission" date="2023-12" db="EMBL/GenBank/DDBJ databases">
        <title>A high-quality genome assembly for Dillenia turbinata (Dilleniales).</title>
        <authorList>
            <person name="Chanderbali A."/>
        </authorList>
    </citation>
    <scope>NUCLEOTIDE SEQUENCE [LARGE SCALE GENOMIC DNA]</scope>
    <source>
        <strain evidence="12">LSX21</strain>
        <tissue evidence="12">Leaf</tissue>
    </source>
</reference>
<evidence type="ECO:0000256" key="5">
    <source>
        <dbReference type="ARBA" id="ARBA00022833"/>
    </source>
</evidence>
<dbReference type="GO" id="GO:0006355">
    <property type="term" value="P:regulation of DNA-templated transcription"/>
    <property type="evidence" value="ECO:0007669"/>
    <property type="project" value="TreeGrafter"/>
</dbReference>
<sequence>MKIRCDGCDREEASVFCSADEAALCDSCDRRVHYANKLANKHHRFSLLHPSLKEAPRCDICQERRAFLFCQEDRAILCRECDVPIHKSNEHTQKHNRFLLTGVKLSASSALYPTSSSNSKNHDVDNVESSNKKKPTSISSQISLNQSSVSQSEMRSEEGGGSISSISEYLIETLPGWRVEDFLDSLPSQFGFCKTHDNLSPFVEQDWESNSGFLTSQDLPIRVPQAPSLSTNLPQFLPQNGFSYGFKDTAEVNNKRALQQSRDDGFTVPQISHPSLKRSRQ</sequence>
<keyword evidence="13" id="KW-1185">Reference proteome</keyword>
<evidence type="ECO:0000256" key="1">
    <source>
        <dbReference type="ARBA" id="ARBA00004123"/>
    </source>
</evidence>
<proteinExistence type="predicted"/>
<dbReference type="CDD" id="cd19821">
    <property type="entry name" value="Bbox1_BBX-like"/>
    <property type="match status" value="2"/>
</dbReference>
<feature type="compositionally biased region" description="Low complexity" evidence="10">
    <location>
        <begin position="137"/>
        <end position="153"/>
    </location>
</feature>
<dbReference type="AlphaFoldDB" id="A0AAN8UGX8"/>
<evidence type="ECO:0000256" key="4">
    <source>
        <dbReference type="ARBA" id="ARBA00022771"/>
    </source>
</evidence>
<accession>A0AAN8UGX8</accession>
<dbReference type="InterPro" id="IPR049808">
    <property type="entry name" value="CONSTANS-like_Bbox1"/>
</dbReference>
<evidence type="ECO:0000256" key="7">
    <source>
        <dbReference type="ARBA" id="ARBA00023163"/>
    </source>
</evidence>
<dbReference type="Proteomes" id="UP001370490">
    <property type="component" value="Unassembled WGS sequence"/>
</dbReference>
<dbReference type="PANTHER" id="PTHR31832">
    <property type="entry name" value="B-BOX ZINC FINGER PROTEIN 22"/>
    <property type="match status" value="1"/>
</dbReference>
<comment type="subcellular location">
    <subcellularLocation>
        <location evidence="1">Nucleus</location>
    </subcellularLocation>
</comment>
<dbReference type="GO" id="GO:0008270">
    <property type="term" value="F:zinc ion binding"/>
    <property type="evidence" value="ECO:0007669"/>
    <property type="project" value="UniProtKB-KW"/>
</dbReference>